<name>A0A8S1K5J7_9CILI</name>
<protein>
    <submittedName>
        <fullName evidence="1">Uncharacterized protein</fullName>
    </submittedName>
</protein>
<accession>A0A8S1K5J7</accession>
<dbReference type="AlphaFoldDB" id="A0A8S1K5J7"/>
<evidence type="ECO:0000313" key="2">
    <source>
        <dbReference type="Proteomes" id="UP000692954"/>
    </source>
</evidence>
<proteinExistence type="predicted"/>
<evidence type="ECO:0000313" key="1">
    <source>
        <dbReference type="EMBL" id="CAD8050628.1"/>
    </source>
</evidence>
<organism evidence="1 2">
    <name type="scientific">Paramecium sonneborni</name>
    <dbReference type="NCBI Taxonomy" id="65129"/>
    <lineage>
        <taxon>Eukaryota</taxon>
        <taxon>Sar</taxon>
        <taxon>Alveolata</taxon>
        <taxon>Ciliophora</taxon>
        <taxon>Intramacronucleata</taxon>
        <taxon>Oligohymenophorea</taxon>
        <taxon>Peniculida</taxon>
        <taxon>Parameciidae</taxon>
        <taxon>Paramecium</taxon>
    </lineage>
</organism>
<sequence>MLQFRGFIIFDLKRQIFFFEMRRDIELDLQWFSFQRDIRKKFIDQEVLEEKVLEMQSAFGKVRGKFDYFQKRFLILIAQNYVEDIYLAELLNEIFAILIAQEYYIKFFKEELEVQAFFQVEKKIQEKEFYLNQNFQSMYALPNLFSQIQQYKKLLSSNDLDLEMQDPQSSESFSNQEIIFKGFTIFDTSRQCFYMLIKRGFANDNLWKMQRMQIQEFLLQRSKAPLQHFFLNFDMGQFLFEYDIQAKNYFILITNSISAQHPQKVLLSKLKEFVQRIPDYQNFYKPELENKLKSQLLGIIEIEERNYQQKYNPKWIDKEKKANRKIIKQRGITEISFQNQGMLCFDEFSLTDYLSQRDKFVNELL</sequence>
<dbReference type="OrthoDB" id="293350at2759"/>
<dbReference type="EMBL" id="CAJJDN010000005">
    <property type="protein sequence ID" value="CAD8050628.1"/>
    <property type="molecule type" value="Genomic_DNA"/>
</dbReference>
<reference evidence="1" key="1">
    <citation type="submission" date="2021-01" db="EMBL/GenBank/DDBJ databases">
        <authorList>
            <consortium name="Genoscope - CEA"/>
            <person name="William W."/>
        </authorList>
    </citation>
    <scope>NUCLEOTIDE SEQUENCE</scope>
</reference>
<dbReference type="Proteomes" id="UP000692954">
    <property type="component" value="Unassembled WGS sequence"/>
</dbReference>
<comment type="caution">
    <text evidence="1">The sequence shown here is derived from an EMBL/GenBank/DDBJ whole genome shotgun (WGS) entry which is preliminary data.</text>
</comment>
<keyword evidence="2" id="KW-1185">Reference proteome</keyword>
<gene>
    <name evidence="1" type="ORF">PSON_ATCC_30995.1.T0050113</name>
</gene>